<protein>
    <submittedName>
        <fullName evidence="1">Uncharacterized protein</fullName>
    </submittedName>
</protein>
<keyword evidence="2" id="KW-1185">Reference proteome</keyword>
<reference evidence="1 2" key="1">
    <citation type="journal article" date="2023" name="Plants (Basel)">
        <title>Bridging the Gap: Combining Genomics and Transcriptomics Approaches to Understand Stylosanthes scabra, an Orphan Legume from the Brazilian Caatinga.</title>
        <authorList>
            <person name="Ferreira-Neto J.R.C."/>
            <person name="da Silva M.D."/>
            <person name="Binneck E."/>
            <person name="de Melo N.F."/>
            <person name="da Silva R.H."/>
            <person name="de Melo A.L.T.M."/>
            <person name="Pandolfi V."/>
            <person name="Bustamante F.O."/>
            <person name="Brasileiro-Vidal A.C."/>
            <person name="Benko-Iseppon A.M."/>
        </authorList>
    </citation>
    <scope>NUCLEOTIDE SEQUENCE [LARGE SCALE GENOMIC DNA]</scope>
    <source>
        <tissue evidence="1">Leaves</tissue>
    </source>
</reference>
<evidence type="ECO:0000313" key="1">
    <source>
        <dbReference type="EMBL" id="MED6171895.1"/>
    </source>
</evidence>
<evidence type="ECO:0000313" key="2">
    <source>
        <dbReference type="Proteomes" id="UP001341840"/>
    </source>
</evidence>
<dbReference type="Proteomes" id="UP001341840">
    <property type="component" value="Unassembled WGS sequence"/>
</dbReference>
<proteinExistence type="predicted"/>
<sequence length="108" mass="12315">MEKVMRRYIIRLTAPCLGSSQLVVEAQSLYPRRLSITYFIGPKSASHLRDVSSRLGCLPAPDDYSKQVRAWFLTSEYRGNTESTRTSLLGTFRTLYADLKELVRILSP</sequence>
<dbReference type="EMBL" id="JASCZI010151307">
    <property type="protein sequence ID" value="MED6171895.1"/>
    <property type="molecule type" value="Genomic_DNA"/>
</dbReference>
<gene>
    <name evidence="1" type="ORF">PIB30_045071</name>
</gene>
<comment type="caution">
    <text evidence="1">The sequence shown here is derived from an EMBL/GenBank/DDBJ whole genome shotgun (WGS) entry which is preliminary data.</text>
</comment>
<accession>A0ABU6VGS4</accession>
<organism evidence="1 2">
    <name type="scientific">Stylosanthes scabra</name>
    <dbReference type="NCBI Taxonomy" id="79078"/>
    <lineage>
        <taxon>Eukaryota</taxon>
        <taxon>Viridiplantae</taxon>
        <taxon>Streptophyta</taxon>
        <taxon>Embryophyta</taxon>
        <taxon>Tracheophyta</taxon>
        <taxon>Spermatophyta</taxon>
        <taxon>Magnoliopsida</taxon>
        <taxon>eudicotyledons</taxon>
        <taxon>Gunneridae</taxon>
        <taxon>Pentapetalae</taxon>
        <taxon>rosids</taxon>
        <taxon>fabids</taxon>
        <taxon>Fabales</taxon>
        <taxon>Fabaceae</taxon>
        <taxon>Papilionoideae</taxon>
        <taxon>50 kb inversion clade</taxon>
        <taxon>dalbergioids sensu lato</taxon>
        <taxon>Dalbergieae</taxon>
        <taxon>Pterocarpus clade</taxon>
        <taxon>Stylosanthes</taxon>
    </lineage>
</organism>
<name>A0ABU6VGS4_9FABA</name>